<proteinExistence type="predicted"/>
<evidence type="ECO:0000313" key="1">
    <source>
        <dbReference type="EMBL" id="KAI3916350.1"/>
    </source>
</evidence>
<name>A0AAD4XH23_9MAGN</name>
<gene>
    <name evidence="1" type="ORF">MKW98_004791</name>
</gene>
<dbReference type="AlphaFoldDB" id="A0AAD4XH23"/>
<sequence>MKNFPLFGGFAMKHPVSVITFFRSKEMDVFYLFSFSSFELAQHLVSVHSYRSFVLKQTTPSLGVFSSLSLPFILKQATPSLGAFSLLSLQKVCPEAATIIAFAFSCSKAAIVSTRFSLPANSIVYQGKICNAWYYHHWRPQNCKQ</sequence>
<protein>
    <submittedName>
        <fullName evidence="1">Uncharacterized protein</fullName>
    </submittedName>
</protein>
<reference evidence="1" key="1">
    <citation type="submission" date="2022-04" db="EMBL/GenBank/DDBJ databases">
        <title>A functionally conserved STORR gene fusion in Papaver species that diverged 16.8 million years ago.</title>
        <authorList>
            <person name="Catania T."/>
        </authorList>
    </citation>
    <scope>NUCLEOTIDE SEQUENCE</scope>
    <source>
        <strain evidence="1">S-188037</strain>
    </source>
</reference>
<dbReference type="EMBL" id="JAJJMB010009125">
    <property type="protein sequence ID" value="KAI3916350.1"/>
    <property type="molecule type" value="Genomic_DNA"/>
</dbReference>
<dbReference type="Proteomes" id="UP001202328">
    <property type="component" value="Unassembled WGS sequence"/>
</dbReference>
<keyword evidence="2" id="KW-1185">Reference proteome</keyword>
<comment type="caution">
    <text evidence="1">The sequence shown here is derived from an EMBL/GenBank/DDBJ whole genome shotgun (WGS) entry which is preliminary data.</text>
</comment>
<accession>A0AAD4XH23</accession>
<organism evidence="1 2">
    <name type="scientific">Papaver atlanticum</name>
    <dbReference type="NCBI Taxonomy" id="357466"/>
    <lineage>
        <taxon>Eukaryota</taxon>
        <taxon>Viridiplantae</taxon>
        <taxon>Streptophyta</taxon>
        <taxon>Embryophyta</taxon>
        <taxon>Tracheophyta</taxon>
        <taxon>Spermatophyta</taxon>
        <taxon>Magnoliopsida</taxon>
        <taxon>Ranunculales</taxon>
        <taxon>Papaveraceae</taxon>
        <taxon>Papaveroideae</taxon>
        <taxon>Papaver</taxon>
    </lineage>
</organism>
<evidence type="ECO:0000313" key="2">
    <source>
        <dbReference type="Proteomes" id="UP001202328"/>
    </source>
</evidence>